<dbReference type="InterPro" id="IPR004358">
    <property type="entry name" value="Sig_transdc_His_kin-like_C"/>
</dbReference>
<dbReference type="SUPFAM" id="SSF56112">
    <property type="entry name" value="Protein kinase-like (PK-like)"/>
    <property type="match status" value="1"/>
</dbReference>
<dbReference type="Gene3D" id="3.30.450.40">
    <property type="match status" value="1"/>
</dbReference>
<dbReference type="SMART" id="SM00028">
    <property type="entry name" value="TPR"/>
    <property type="match status" value="3"/>
</dbReference>
<comment type="caution">
    <text evidence="19">The sequence shown here is derived from an EMBL/GenBank/DDBJ whole genome shotgun (WGS) entry which is preliminary data.</text>
</comment>
<keyword evidence="20" id="KW-1185">Reference proteome</keyword>
<evidence type="ECO:0000259" key="16">
    <source>
        <dbReference type="PROSITE" id="PS50011"/>
    </source>
</evidence>
<evidence type="ECO:0000256" key="6">
    <source>
        <dbReference type="ARBA" id="ARBA00022692"/>
    </source>
</evidence>
<dbReference type="PANTHER" id="PTHR45339">
    <property type="entry name" value="HYBRID SIGNAL TRANSDUCTION HISTIDINE KINASE J"/>
    <property type="match status" value="1"/>
</dbReference>
<keyword evidence="14" id="KW-0175">Coiled coil</keyword>
<dbReference type="FunFam" id="3.30.565.10:FF:000010">
    <property type="entry name" value="Sensor histidine kinase RcsC"/>
    <property type="match status" value="1"/>
</dbReference>
<dbReference type="Gene3D" id="1.25.40.10">
    <property type="entry name" value="Tetratricopeptide repeat domain"/>
    <property type="match status" value="3"/>
</dbReference>
<dbReference type="InterPro" id="IPR036097">
    <property type="entry name" value="HisK_dim/P_sf"/>
</dbReference>
<dbReference type="InterPro" id="IPR000719">
    <property type="entry name" value="Prot_kinase_dom"/>
</dbReference>
<feature type="compositionally biased region" description="Polar residues" evidence="15">
    <location>
        <begin position="1717"/>
        <end position="1730"/>
    </location>
</feature>
<accession>A0A5C5ZA50</accession>
<keyword evidence="12" id="KW-0472">Membrane</keyword>
<dbReference type="InterPro" id="IPR011006">
    <property type="entry name" value="CheY-like_superfamily"/>
</dbReference>
<dbReference type="SUPFAM" id="SSF55874">
    <property type="entry name" value="ATPase domain of HSP90 chaperone/DNA topoisomerase II/histidine kinase"/>
    <property type="match status" value="1"/>
</dbReference>
<dbReference type="CDD" id="cd17546">
    <property type="entry name" value="REC_hyHK_CKI1_RcsC-like"/>
    <property type="match status" value="1"/>
</dbReference>
<dbReference type="InterPro" id="IPR001789">
    <property type="entry name" value="Sig_transdc_resp-reg_receiver"/>
</dbReference>
<dbReference type="Pfam" id="PF00072">
    <property type="entry name" value="Response_reg"/>
    <property type="match status" value="1"/>
</dbReference>
<dbReference type="SUPFAM" id="SSF52172">
    <property type="entry name" value="CheY-like"/>
    <property type="match status" value="1"/>
</dbReference>
<dbReference type="OrthoDB" id="9762493at2"/>
<dbReference type="InterPro" id="IPR003594">
    <property type="entry name" value="HATPase_dom"/>
</dbReference>
<dbReference type="EMBL" id="SJPJ01000001">
    <property type="protein sequence ID" value="TWT83671.1"/>
    <property type="molecule type" value="Genomic_DNA"/>
</dbReference>
<evidence type="ECO:0000256" key="4">
    <source>
        <dbReference type="ARBA" id="ARBA00022553"/>
    </source>
</evidence>
<dbReference type="PRINTS" id="PR00344">
    <property type="entry name" value="BCTRLSENSOR"/>
</dbReference>
<dbReference type="Gene3D" id="3.30.565.10">
    <property type="entry name" value="Histidine kinase-like ATPase, C-terminal domain"/>
    <property type="match status" value="1"/>
</dbReference>
<dbReference type="Gene3D" id="1.10.287.130">
    <property type="match status" value="1"/>
</dbReference>
<evidence type="ECO:0000256" key="7">
    <source>
        <dbReference type="ARBA" id="ARBA00022741"/>
    </source>
</evidence>
<evidence type="ECO:0000256" key="12">
    <source>
        <dbReference type="ARBA" id="ARBA00023136"/>
    </source>
</evidence>
<name>A0A5C5ZA50_9BACT</name>
<dbReference type="Pfam" id="PF00069">
    <property type="entry name" value="Pkinase"/>
    <property type="match status" value="1"/>
</dbReference>
<dbReference type="InterPro" id="IPR029016">
    <property type="entry name" value="GAF-like_dom_sf"/>
</dbReference>
<evidence type="ECO:0000256" key="3">
    <source>
        <dbReference type="ARBA" id="ARBA00012438"/>
    </source>
</evidence>
<dbReference type="GO" id="GO:0016020">
    <property type="term" value="C:membrane"/>
    <property type="evidence" value="ECO:0007669"/>
    <property type="project" value="UniProtKB-SubCell"/>
</dbReference>
<dbReference type="Pfam" id="PF02518">
    <property type="entry name" value="HATPase_c"/>
    <property type="match status" value="1"/>
</dbReference>
<keyword evidence="10" id="KW-1133">Transmembrane helix</keyword>
<evidence type="ECO:0000256" key="8">
    <source>
        <dbReference type="ARBA" id="ARBA00022777"/>
    </source>
</evidence>
<dbReference type="CDD" id="cd16922">
    <property type="entry name" value="HATPase_EvgS-ArcB-TorS-like"/>
    <property type="match status" value="1"/>
</dbReference>
<reference evidence="19 20" key="1">
    <citation type="submission" date="2019-02" db="EMBL/GenBank/DDBJ databases">
        <title>Deep-cultivation of Planctomycetes and their phenomic and genomic characterization uncovers novel biology.</title>
        <authorList>
            <person name="Wiegand S."/>
            <person name="Jogler M."/>
            <person name="Boedeker C."/>
            <person name="Pinto D."/>
            <person name="Vollmers J."/>
            <person name="Rivas-Marin E."/>
            <person name="Kohn T."/>
            <person name="Peeters S.H."/>
            <person name="Heuer A."/>
            <person name="Rast P."/>
            <person name="Oberbeckmann S."/>
            <person name="Bunk B."/>
            <person name="Jeske O."/>
            <person name="Meyerdierks A."/>
            <person name="Storesund J.E."/>
            <person name="Kallscheuer N."/>
            <person name="Luecker S."/>
            <person name="Lage O.M."/>
            <person name="Pohl T."/>
            <person name="Merkel B.J."/>
            <person name="Hornburger P."/>
            <person name="Mueller R.-W."/>
            <person name="Bruemmer F."/>
            <person name="Labrenz M."/>
            <person name="Spormann A.M."/>
            <person name="Op Den Camp H."/>
            <person name="Overmann J."/>
            <person name="Amann R."/>
            <person name="Jetten M.S.M."/>
            <person name="Mascher T."/>
            <person name="Medema M.H."/>
            <person name="Devos D.P."/>
            <person name="Kaster A.-K."/>
            <person name="Ovreas L."/>
            <person name="Rohde M."/>
            <person name="Galperin M.Y."/>
            <person name="Jogler C."/>
        </authorList>
    </citation>
    <scope>NUCLEOTIDE SEQUENCE [LARGE SCALE GENOMIC DNA]</scope>
    <source>
        <strain evidence="19 20">CA13</strain>
    </source>
</reference>
<dbReference type="InterPro" id="IPR003661">
    <property type="entry name" value="HisK_dim/P_dom"/>
</dbReference>
<dbReference type="SUPFAM" id="SSF55781">
    <property type="entry name" value="GAF domain-like"/>
    <property type="match status" value="1"/>
</dbReference>
<dbReference type="InterPro" id="IPR011009">
    <property type="entry name" value="Kinase-like_dom_sf"/>
</dbReference>
<keyword evidence="5 19" id="KW-0808">Transferase</keyword>
<protein>
    <recommendedName>
        <fullName evidence="3">histidine kinase</fullName>
        <ecNumber evidence="3">2.7.13.3</ecNumber>
    </recommendedName>
</protein>
<dbReference type="Gene3D" id="1.10.510.10">
    <property type="entry name" value="Transferase(Phosphotransferase) domain 1"/>
    <property type="match status" value="1"/>
</dbReference>
<evidence type="ECO:0000256" key="11">
    <source>
        <dbReference type="ARBA" id="ARBA00023012"/>
    </source>
</evidence>
<dbReference type="SUPFAM" id="SSF48452">
    <property type="entry name" value="TPR-like"/>
    <property type="match status" value="1"/>
</dbReference>
<keyword evidence="8" id="KW-0418">Kinase</keyword>
<dbReference type="GO" id="GO:0000155">
    <property type="term" value="F:phosphorelay sensor kinase activity"/>
    <property type="evidence" value="ECO:0007669"/>
    <property type="project" value="InterPro"/>
</dbReference>
<keyword evidence="7" id="KW-0547">Nucleotide-binding</keyword>
<dbReference type="PANTHER" id="PTHR45339:SF1">
    <property type="entry name" value="HYBRID SIGNAL TRANSDUCTION HISTIDINE KINASE J"/>
    <property type="match status" value="1"/>
</dbReference>
<dbReference type="Proteomes" id="UP000315010">
    <property type="component" value="Unassembled WGS sequence"/>
</dbReference>
<feature type="domain" description="Histidine kinase" evidence="17">
    <location>
        <begin position="1454"/>
        <end position="1675"/>
    </location>
</feature>
<dbReference type="RefSeq" id="WP_146400968.1">
    <property type="nucleotide sequence ID" value="NZ_SJPJ01000001.1"/>
</dbReference>
<keyword evidence="9" id="KW-0067">ATP-binding</keyword>
<dbReference type="SMART" id="SM00448">
    <property type="entry name" value="REC"/>
    <property type="match status" value="1"/>
</dbReference>
<sequence>MIKVASPFPEFRDYVAVSGIMCRGPLATCVVQSVRSSESFDAEWIDASNTSGELFGCVDKHWRSNERCQPTGSLKQLAFFGSHERVSRIIETPRGRPLNEFVFQRRHDVATSLTTAIELATCLADWHTQSRTHGWLNGECVYCEESGKVQLRDVSAVHHLAEIDFSLLDVHDIAFLSPESSGSLAREVSPASDLYSLGVMLFAMLSGRAPIEASNASEYLNQQLCVEAPRLREFGLDISKPLDDLVARLLFRDPRDRYQTANALLDDLRYIADLDTTGDEELRYAVGTSDIRKTMTEAAFVGYEADLSRTQLAIQSALSGTCCVQLITGPEAGVRRNYIDEIEMRAASVGMAVLRGGASTTTNPKPLQSLDTVFSAITTICNQDPALATRLAELTQEHSATLIDLLPNLASYWQRSLVVTGPDAYGGQRVQVALEDLFVALAKEPSGAAFLFDDLHAADELTRNVVRSLIERTQNEDTRFLFCAISSDSADALSYGESLDAMHLGPLSDDALQRHLESMAGKLSDTIKSSIVEVADGNVTIASAMLRRMIDSKAIKLTDQGWVPDGVLRDALRHDETFTGLLECQIDELSSRALNVLSTAAVVGQRFELAILADVSKQRYADVLEVVTEALGRRLLWRDSQQGWFRFANDPIHRQLCSSVSDDVRKELHRRTAAYLKKHTPDNVYDLAFHYDAAEISDLALEYSLEAAASARHKHSLSVAEDQLCIAKRWVAQDDLATRLIISGGLGEIHLLTGRYDAAGEYLHEALSLATTPLDKARIQQQIGELAFKRGRFADAATEYQQALSMTGARVPLSLMTMLLCLALQTARQVIHAFAPKKWIARRGDLTPLDCLRMQLLSQLSRVYWFSRHRLWTLGNHLRSLNEAELYNPSETLAAVYSEHGPVMSLLRWFGRANQYFERSLVIRRQRGDVWGQGQSYHYGSVVKLAECQFQDAIETSHTAVEMLRQTGDFWEMNMARYQGANAFYRIGCFSEAVQWASKMYESGREIGDLQASGISLDVWARCSPETLPLDMIAEDAAQDRPDAQSHAQSQLAYAVVLLHHGQLNDGIDTLVGAIERCRNAGHLNTYISPCYAWLGTARRQQVEVTDCRDGHRRKQRIRDARTATRKALKIAKFYPADLAHCWREIAALDEIEGDIGKAVAHLKRSVRAAQLYAQRAEELESLQILAALHDREIEQFGPLPLRYQLRLDELLKTVETSQQGGPSVGDADANLSLADRFVTLLKSGRRIAQALTASGVYIEASESARRLLRGQNADVVMVRSEQGDFQFEAASALPFDEQCQCRIDANVDLVRVALQQGYAVCRNDNTLETNGKPNTANGSTLAAPILFRGHFVAVILVSHSELSDLFGKDELRIADFVTTLAGAALENADGFLQLRQMNDTLEQRVLERTQAAEDRAKQLAEKNSQLHETEEQLREAMTVANAANAAKGRFLATMSHEIRTPLNGILGMTRLAQQSSVDGRQKGYLDTVQESGQSLLNLINDLLDFSKLEAGKMVIEEIPFRPQELAGEVSRLMGASAWQKGLELSCELAPDLPQILVGDPSKLRQIIVNLVGNALKFTAEGSVALMMQATPRDHSSIMLSIAVKDSGLGIPIEKQEKVFESFSQADSSTTRRFGGTGLGLAICRELAEKMNGTIELESAVGFGSTFTVTIPLAIAEGDTAEIDITEIDIAEIDTAEIDIAEIDIAERHTVERGFESESQPHLSKENNVSFGDPCSSDDSRCENRSARILVAEDGVINQEVIVGILEMEGYEVVVANDGQEAVERAAEQDFDICLMDVDMPKMDGMDATRAIRASMHNVKSALPIVAMTAHSGDQIWGQCKEAGMDGHLPKPIQPDKLFETIERYGTIERCVVV</sequence>
<keyword evidence="11" id="KW-0902">Two-component regulatory system</keyword>
<feature type="domain" description="Response regulatory" evidence="18">
    <location>
        <begin position="1748"/>
        <end position="1866"/>
    </location>
</feature>
<dbReference type="CDD" id="cd00082">
    <property type="entry name" value="HisKA"/>
    <property type="match status" value="1"/>
</dbReference>
<dbReference type="SMART" id="SM00388">
    <property type="entry name" value="HisKA"/>
    <property type="match status" value="1"/>
</dbReference>
<evidence type="ECO:0000256" key="14">
    <source>
        <dbReference type="SAM" id="Coils"/>
    </source>
</evidence>
<evidence type="ECO:0000256" key="9">
    <source>
        <dbReference type="ARBA" id="ARBA00022840"/>
    </source>
</evidence>
<evidence type="ECO:0000256" key="15">
    <source>
        <dbReference type="SAM" id="MobiDB-lite"/>
    </source>
</evidence>
<proteinExistence type="predicted"/>
<feature type="domain" description="Protein kinase" evidence="16">
    <location>
        <begin position="1"/>
        <end position="271"/>
    </location>
</feature>
<keyword evidence="4 13" id="KW-0597">Phosphoprotein</keyword>
<dbReference type="GO" id="GO:0005524">
    <property type="term" value="F:ATP binding"/>
    <property type="evidence" value="ECO:0007669"/>
    <property type="project" value="UniProtKB-KW"/>
</dbReference>
<comment type="subcellular location">
    <subcellularLocation>
        <location evidence="2">Membrane</location>
    </subcellularLocation>
</comment>
<dbReference type="EC" id="2.7.13.3" evidence="3"/>
<gene>
    <name evidence="19" type="primary">rpfC</name>
    <name evidence="19" type="ORF">CA13_51380</name>
</gene>
<dbReference type="Pfam" id="PF13424">
    <property type="entry name" value="TPR_12"/>
    <property type="match status" value="1"/>
</dbReference>
<dbReference type="SMART" id="SM00387">
    <property type="entry name" value="HATPase_c"/>
    <property type="match status" value="1"/>
</dbReference>
<dbReference type="InterPro" id="IPR005467">
    <property type="entry name" value="His_kinase_dom"/>
</dbReference>
<feature type="coiled-coil region" evidence="14">
    <location>
        <begin position="1410"/>
        <end position="1447"/>
    </location>
</feature>
<dbReference type="InterPro" id="IPR019734">
    <property type="entry name" value="TPR_rpt"/>
</dbReference>
<evidence type="ECO:0000313" key="19">
    <source>
        <dbReference type="EMBL" id="TWT83671.1"/>
    </source>
</evidence>
<evidence type="ECO:0000259" key="17">
    <source>
        <dbReference type="PROSITE" id="PS50109"/>
    </source>
</evidence>
<evidence type="ECO:0000256" key="1">
    <source>
        <dbReference type="ARBA" id="ARBA00000085"/>
    </source>
</evidence>
<evidence type="ECO:0000313" key="20">
    <source>
        <dbReference type="Proteomes" id="UP000315010"/>
    </source>
</evidence>
<dbReference type="Gene3D" id="3.40.50.2300">
    <property type="match status" value="1"/>
</dbReference>
<evidence type="ECO:0000259" key="18">
    <source>
        <dbReference type="PROSITE" id="PS50110"/>
    </source>
</evidence>
<dbReference type="PROSITE" id="PS50109">
    <property type="entry name" value="HIS_KIN"/>
    <property type="match status" value="1"/>
</dbReference>
<dbReference type="PROSITE" id="PS50011">
    <property type="entry name" value="PROTEIN_KINASE_DOM"/>
    <property type="match status" value="1"/>
</dbReference>
<evidence type="ECO:0000256" key="5">
    <source>
        <dbReference type="ARBA" id="ARBA00022679"/>
    </source>
</evidence>
<evidence type="ECO:0000256" key="2">
    <source>
        <dbReference type="ARBA" id="ARBA00004370"/>
    </source>
</evidence>
<comment type="catalytic activity">
    <reaction evidence="1">
        <text>ATP + protein L-histidine = ADP + protein N-phospho-L-histidine.</text>
        <dbReference type="EC" id="2.7.13.3"/>
    </reaction>
</comment>
<evidence type="ECO:0000256" key="10">
    <source>
        <dbReference type="ARBA" id="ARBA00022989"/>
    </source>
</evidence>
<keyword evidence="6" id="KW-0812">Transmembrane</keyword>
<dbReference type="SUPFAM" id="SSF47384">
    <property type="entry name" value="Homodimeric domain of signal transducing histidine kinase"/>
    <property type="match status" value="1"/>
</dbReference>
<dbReference type="SMART" id="SM00220">
    <property type="entry name" value="S_TKc"/>
    <property type="match status" value="1"/>
</dbReference>
<evidence type="ECO:0000256" key="13">
    <source>
        <dbReference type="PROSITE-ProRule" id="PRU00169"/>
    </source>
</evidence>
<organism evidence="19 20">
    <name type="scientific">Novipirellula herctigrandis</name>
    <dbReference type="NCBI Taxonomy" id="2527986"/>
    <lineage>
        <taxon>Bacteria</taxon>
        <taxon>Pseudomonadati</taxon>
        <taxon>Planctomycetota</taxon>
        <taxon>Planctomycetia</taxon>
        <taxon>Pirellulales</taxon>
        <taxon>Pirellulaceae</taxon>
        <taxon>Novipirellula</taxon>
    </lineage>
</organism>
<dbReference type="InterPro" id="IPR036890">
    <property type="entry name" value="HATPase_C_sf"/>
</dbReference>
<dbReference type="FunFam" id="1.10.287.130:FF:000004">
    <property type="entry name" value="Ethylene receptor 1"/>
    <property type="match status" value="1"/>
</dbReference>
<dbReference type="PROSITE" id="PS50110">
    <property type="entry name" value="RESPONSE_REGULATORY"/>
    <property type="match status" value="1"/>
</dbReference>
<dbReference type="InterPro" id="IPR011990">
    <property type="entry name" value="TPR-like_helical_dom_sf"/>
</dbReference>
<feature type="modified residue" description="4-aspartylphosphate" evidence="13">
    <location>
        <position position="1797"/>
    </location>
</feature>
<dbReference type="Pfam" id="PF00512">
    <property type="entry name" value="HisKA"/>
    <property type="match status" value="1"/>
</dbReference>
<feature type="region of interest" description="Disordered" evidence="15">
    <location>
        <begin position="1715"/>
        <end position="1737"/>
    </location>
</feature>